<feature type="transmembrane region" description="Helical" evidence="5">
    <location>
        <begin position="281"/>
        <end position="304"/>
    </location>
</feature>
<evidence type="ECO:0000313" key="6">
    <source>
        <dbReference type="EMBL" id="MVB12591.1"/>
    </source>
</evidence>
<keyword evidence="4 5" id="KW-0472">Membrane</keyword>
<feature type="transmembrane region" description="Helical" evidence="5">
    <location>
        <begin position="133"/>
        <end position="151"/>
    </location>
</feature>
<name>A0A6N8I365_9FIRM</name>
<gene>
    <name evidence="6" type="primary">panS</name>
    <name evidence="6" type="ORF">CAFE_33320</name>
</gene>
<protein>
    <submittedName>
        <fullName evidence="6">Pantothenates transporter PanS</fullName>
    </submittedName>
</protein>
<proteinExistence type="predicted"/>
<feature type="transmembrane region" description="Helical" evidence="5">
    <location>
        <begin position="12"/>
        <end position="29"/>
    </location>
</feature>
<accession>A0A6N8I365</accession>
<feature type="transmembrane region" description="Helical" evidence="5">
    <location>
        <begin position="218"/>
        <end position="244"/>
    </location>
</feature>
<evidence type="ECO:0000256" key="3">
    <source>
        <dbReference type="ARBA" id="ARBA00022989"/>
    </source>
</evidence>
<feature type="transmembrane region" description="Helical" evidence="5">
    <location>
        <begin position="35"/>
        <end position="58"/>
    </location>
</feature>
<evidence type="ECO:0000256" key="5">
    <source>
        <dbReference type="SAM" id="Phobius"/>
    </source>
</evidence>
<comment type="subcellular location">
    <subcellularLocation>
        <location evidence="1">Membrane</location>
        <topology evidence="1">Multi-pass membrane protein</topology>
    </subcellularLocation>
</comment>
<keyword evidence="7" id="KW-1185">Reference proteome</keyword>
<dbReference type="PANTHER" id="PTHR10361:SF28">
    <property type="entry name" value="P3 PROTEIN-RELATED"/>
    <property type="match status" value="1"/>
</dbReference>
<dbReference type="InterPro" id="IPR038770">
    <property type="entry name" value="Na+/solute_symporter_sf"/>
</dbReference>
<feature type="transmembrane region" description="Helical" evidence="5">
    <location>
        <begin position="190"/>
        <end position="212"/>
    </location>
</feature>
<evidence type="ECO:0000256" key="2">
    <source>
        <dbReference type="ARBA" id="ARBA00022692"/>
    </source>
</evidence>
<keyword evidence="2 5" id="KW-0812">Transmembrane</keyword>
<reference evidence="6 7" key="1">
    <citation type="submission" date="2019-09" db="EMBL/GenBank/DDBJ databases">
        <title>Genome sequence of Clostridium sp. EA1.</title>
        <authorList>
            <person name="Poehlein A."/>
            <person name="Bengelsdorf F.R."/>
            <person name="Daniel R."/>
        </authorList>
    </citation>
    <scope>NUCLEOTIDE SEQUENCE [LARGE SCALE GENOMIC DNA]</scope>
    <source>
        <strain evidence="6 7">EA1</strain>
    </source>
</reference>
<sequence length="319" mass="33651">MNALKKLSDLAGKYMAVLSLAVAVVALLSPRAFTWAAPHITLLLGVVMFGMGLTLKFSDFREVFRRPKDVFAGFLFQFTVMPIVAFALAKLFQLPADLAVGVILVGTCPGGTSSNVMTYLAKGDVALSVSMTMVSTAAAPLMTPLLTWWLAGTWVSVSFWSMFLSICKVVLLPIVLGLMVHRLFGDKVTAFNDVLPLVSVTAIALIIGAVVGGNAAKIMTSGLLVCLVVILHNMCGYGLGFLGAKLFGMDAAKRNAVAIEVGMQNSGLAVTLAAAHFSPAAAIPGAIFSVWHNFSGSIVANLMANHMRKISALKKSLAE</sequence>
<evidence type="ECO:0000256" key="4">
    <source>
        <dbReference type="ARBA" id="ARBA00023136"/>
    </source>
</evidence>
<dbReference type="OrthoDB" id="9806785at2"/>
<feature type="transmembrane region" description="Helical" evidence="5">
    <location>
        <begin position="157"/>
        <end position="178"/>
    </location>
</feature>
<dbReference type="EMBL" id="VWXL01000100">
    <property type="protein sequence ID" value="MVB12591.1"/>
    <property type="molecule type" value="Genomic_DNA"/>
</dbReference>
<dbReference type="AlphaFoldDB" id="A0A6N8I365"/>
<dbReference type="GO" id="GO:0016020">
    <property type="term" value="C:membrane"/>
    <property type="evidence" value="ECO:0007669"/>
    <property type="project" value="UniProtKB-SubCell"/>
</dbReference>
<dbReference type="RefSeq" id="WP_156991259.1">
    <property type="nucleotide sequence ID" value="NZ_VWXL01000100.1"/>
</dbReference>
<comment type="caution">
    <text evidence="6">The sequence shown here is derived from an EMBL/GenBank/DDBJ whole genome shotgun (WGS) entry which is preliminary data.</text>
</comment>
<dbReference type="InterPro" id="IPR004710">
    <property type="entry name" value="Bilac:Na_transpt"/>
</dbReference>
<keyword evidence="3 5" id="KW-1133">Transmembrane helix</keyword>
<dbReference type="InterPro" id="IPR002657">
    <property type="entry name" value="BilAc:Na_symport/Acr3"/>
</dbReference>
<dbReference type="Gene3D" id="1.20.1530.20">
    <property type="match status" value="1"/>
</dbReference>
<dbReference type="Proteomes" id="UP000469440">
    <property type="component" value="Unassembled WGS sequence"/>
</dbReference>
<dbReference type="Pfam" id="PF01758">
    <property type="entry name" value="SBF"/>
    <property type="match status" value="1"/>
</dbReference>
<feature type="transmembrane region" description="Helical" evidence="5">
    <location>
        <begin position="70"/>
        <end position="92"/>
    </location>
</feature>
<dbReference type="PANTHER" id="PTHR10361">
    <property type="entry name" value="SODIUM-BILE ACID COTRANSPORTER"/>
    <property type="match status" value="1"/>
</dbReference>
<organism evidence="6 7">
    <name type="scientific">Caproicibacter fermentans</name>
    <dbReference type="NCBI Taxonomy" id="2576756"/>
    <lineage>
        <taxon>Bacteria</taxon>
        <taxon>Bacillati</taxon>
        <taxon>Bacillota</taxon>
        <taxon>Clostridia</taxon>
        <taxon>Eubacteriales</taxon>
        <taxon>Acutalibacteraceae</taxon>
        <taxon>Caproicibacter</taxon>
    </lineage>
</organism>
<feature type="transmembrane region" description="Helical" evidence="5">
    <location>
        <begin position="98"/>
        <end position="121"/>
    </location>
</feature>
<evidence type="ECO:0000313" key="7">
    <source>
        <dbReference type="Proteomes" id="UP000469440"/>
    </source>
</evidence>
<evidence type="ECO:0000256" key="1">
    <source>
        <dbReference type="ARBA" id="ARBA00004141"/>
    </source>
</evidence>